<dbReference type="KEGG" id="mint:C7M51_01606"/>
<proteinExistence type="predicted"/>
<reference evidence="2 3" key="1">
    <citation type="submission" date="2018-03" db="EMBL/GenBank/DDBJ databases">
        <title>Pantoea intestinalis SRCM103226 isolated form the mealworm.</title>
        <authorList>
            <person name="Jeong D.-Y."/>
            <person name="Kim J.W."/>
        </authorList>
    </citation>
    <scope>NUCLEOTIDE SEQUENCE [LARGE SCALE GENOMIC DNA]</scope>
    <source>
        <strain evidence="2 3">SRCM103226</strain>
    </source>
</reference>
<dbReference type="EC" id="3.1.11.-" evidence="2"/>
<dbReference type="Pfam" id="PF12684">
    <property type="entry name" value="DUF3799"/>
    <property type="match status" value="1"/>
</dbReference>
<keyword evidence="2" id="KW-0378">Hydrolase</keyword>
<dbReference type="InterPro" id="IPR011604">
    <property type="entry name" value="PDDEXK-like_dom_sf"/>
</dbReference>
<dbReference type="InterPro" id="IPR024432">
    <property type="entry name" value="Put_RecE_PDDEXK-like_dom"/>
</dbReference>
<dbReference type="AlphaFoldDB" id="A0A6P1PXM4"/>
<organism evidence="2 3">
    <name type="scientific">Mixta intestinalis</name>
    <dbReference type="NCBI Taxonomy" id="1615494"/>
    <lineage>
        <taxon>Bacteria</taxon>
        <taxon>Pseudomonadati</taxon>
        <taxon>Pseudomonadota</taxon>
        <taxon>Gammaproteobacteria</taxon>
        <taxon>Enterobacterales</taxon>
        <taxon>Erwiniaceae</taxon>
        <taxon>Mixta</taxon>
    </lineage>
</organism>
<accession>A0A6P1PXM4</accession>
<gene>
    <name evidence="2" type="primary">recE</name>
    <name evidence="2" type="ORF">C7M51_01606</name>
</gene>
<evidence type="ECO:0000313" key="3">
    <source>
        <dbReference type="Proteomes" id="UP000464053"/>
    </source>
</evidence>
<name>A0A6P1PXM4_9GAMM</name>
<dbReference type="EMBL" id="CP028271">
    <property type="protein sequence ID" value="QHM71320.1"/>
    <property type="molecule type" value="Genomic_DNA"/>
</dbReference>
<dbReference type="GO" id="GO:0016787">
    <property type="term" value="F:hydrolase activity"/>
    <property type="evidence" value="ECO:0007669"/>
    <property type="project" value="UniProtKB-KW"/>
</dbReference>
<evidence type="ECO:0000259" key="1">
    <source>
        <dbReference type="Pfam" id="PF12684"/>
    </source>
</evidence>
<sequence length="276" mass="30999">MEPGVYFNLSNADYHAGSGVSKSQLDMVALSPALLRWQESAPVDEEKLQALDMGTALHCLLLEPDEFDKRFIVAPTFNRRTTAGKAAEAEFLTECRGMGMTVMDAEQGRKLKLMRDSALAHPAARWLLEAEGHCEASLYWNDDETGELCRIRPDKFLKWQPVVIDVKKVADMARFATHVAEFRYHVQDAFYREGFQQQRTTPNILFSFLSRLASRSIVVATPSVYSSSAKTTWPQAMTRSGAICALTTSAAKRITGEALKRLRARNGPKERICYEQ</sequence>
<dbReference type="Gene3D" id="3.90.320.10">
    <property type="match status" value="1"/>
</dbReference>
<dbReference type="Proteomes" id="UP000464053">
    <property type="component" value="Chromosome"/>
</dbReference>
<evidence type="ECO:0000313" key="2">
    <source>
        <dbReference type="EMBL" id="QHM71320.1"/>
    </source>
</evidence>
<protein>
    <submittedName>
        <fullName evidence="2">Exodeoxyribonuclease 8</fullName>
        <ecNumber evidence="2">3.1.11.-</ecNumber>
    </submittedName>
</protein>
<keyword evidence="3" id="KW-1185">Reference proteome</keyword>
<feature type="domain" description="Putative exodeoxyribonuclease 8 PDDEXK-like" evidence="1">
    <location>
        <begin position="38"/>
        <end position="201"/>
    </location>
</feature>